<gene>
    <name evidence="11" type="ORF">NC998_28880</name>
</gene>
<dbReference type="InterPro" id="IPR036412">
    <property type="entry name" value="HAD-like_sf"/>
</dbReference>
<evidence type="ECO:0000256" key="5">
    <source>
        <dbReference type="ARBA" id="ARBA00022842"/>
    </source>
</evidence>
<dbReference type="InterPro" id="IPR006439">
    <property type="entry name" value="HAD-SF_hydro_IA"/>
</dbReference>
<dbReference type="Pfam" id="PF00702">
    <property type="entry name" value="Hydrolase"/>
    <property type="match status" value="1"/>
</dbReference>
<keyword evidence="12" id="KW-1185">Reference proteome</keyword>
<evidence type="ECO:0000313" key="12">
    <source>
        <dbReference type="Proteomes" id="UP001464891"/>
    </source>
</evidence>
<dbReference type="InterPro" id="IPR010976">
    <property type="entry name" value="B-phosphoglucomutase_hydrolase"/>
</dbReference>
<dbReference type="SUPFAM" id="SSF56784">
    <property type="entry name" value="HAD-like"/>
    <property type="match status" value="1"/>
</dbReference>
<evidence type="ECO:0000256" key="9">
    <source>
        <dbReference type="ARBA" id="ARBA00044968"/>
    </source>
</evidence>
<proteinExistence type="inferred from homology"/>
<evidence type="ECO:0000313" key="11">
    <source>
        <dbReference type="EMBL" id="MEP0821066.1"/>
    </source>
</evidence>
<evidence type="ECO:0000256" key="7">
    <source>
        <dbReference type="ARBA" id="ARBA00023277"/>
    </source>
</evidence>
<keyword evidence="11" id="KW-0378">Hydrolase</keyword>
<dbReference type="PANTHER" id="PTHR46193:SF18">
    <property type="entry name" value="HEXITOL PHOSPHATASE B"/>
    <property type="match status" value="1"/>
</dbReference>
<dbReference type="Proteomes" id="UP001464891">
    <property type="component" value="Unassembled WGS sequence"/>
</dbReference>
<comment type="catalytic activity">
    <reaction evidence="8">
        <text>beta-D-glucose 1-phosphate = beta-D-glucose 6-phosphate</text>
        <dbReference type="Rhea" id="RHEA:20113"/>
        <dbReference type="ChEBI" id="CHEBI:57684"/>
        <dbReference type="ChEBI" id="CHEBI:58247"/>
        <dbReference type="EC" id="5.4.2.6"/>
    </reaction>
</comment>
<comment type="caution">
    <text evidence="11">The sequence shown here is derived from an EMBL/GenBank/DDBJ whole genome shotgun (WGS) entry which is preliminary data.</text>
</comment>
<evidence type="ECO:0000256" key="2">
    <source>
        <dbReference type="ARBA" id="ARBA00006171"/>
    </source>
</evidence>
<dbReference type="RefSeq" id="WP_348252749.1">
    <property type="nucleotide sequence ID" value="NZ_JAMPKM010000065.1"/>
</dbReference>
<keyword evidence="4" id="KW-0479">Metal-binding</keyword>
<dbReference type="Gene3D" id="1.10.150.240">
    <property type="entry name" value="Putative phosphatase, domain 2"/>
    <property type="match status" value="1"/>
</dbReference>
<evidence type="ECO:0000256" key="6">
    <source>
        <dbReference type="ARBA" id="ARBA00023235"/>
    </source>
</evidence>
<comment type="similarity">
    <text evidence="2">Belongs to the HAD-like hydrolase superfamily. CbbY/CbbZ/Gph/YieH family.</text>
</comment>
<dbReference type="EC" id="5.4.2.6" evidence="9"/>
<reference evidence="11 12" key="1">
    <citation type="submission" date="2022-04" db="EMBL/GenBank/DDBJ databases">
        <title>Positive selection, recombination, and allopatry shape intraspecific diversity of widespread and dominant cyanobacteria.</title>
        <authorList>
            <person name="Wei J."/>
            <person name="Shu W."/>
            <person name="Hu C."/>
        </authorList>
    </citation>
    <scope>NUCLEOTIDE SEQUENCE [LARGE SCALE GENOMIC DNA]</scope>
    <source>
        <strain evidence="11 12">GB2-A4</strain>
    </source>
</reference>
<protein>
    <recommendedName>
        <fullName evidence="10">Beta-phosphoglucomutase</fullName>
        <ecNumber evidence="9">5.4.2.6</ecNumber>
    </recommendedName>
</protein>
<dbReference type="EMBL" id="JAMPKM010000065">
    <property type="protein sequence ID" value="MEP0821066.1"/>
    <property type="molecule type" value="Genomic_DNA"/>
</dbReference>
<organism evidence="11 12">
    <name type="scientific">Trichocoleus desertorum GB2-A4</name>
    <dbReference type="NCBI Taxonomy" id="2933944"/>
    <lineage>
        <taxon>Bacteria</taxon>
        <taxon>Bacillati</taxon>
        <taxon>Cyanobacteriota</taxon>
        <taxon>Cyanophyceae</taxon>
        <taxon>Leptolyngbyales</taxon>
        <taxon>Trichocoleusaceae</taxon>
        <taxon>Trichocoleus</taxon>
    </lineage>
</organism>
<dbReference type="InterPro" id="IPR023214">
    <property type="entry name" value="HAD_sf"/>
</dbReference>
<dbReference type="PANTHER" id="PTHR46193">
    <property type="entry name" value="6-PHOSPHOGLUCONATE PHOSPHATASE"/>
    <property type="match status" value="1"/>
</dbReference>
<dbReference type="SFLD" id="SFLDS00003">
    <property type="entry name" value="Haloacid_Dehalogenase"/>
    <property type="match status" value="1"/>
</dbReference>
<keyword evidence="6" id="KW-0413">Isomerase</keyword>
<keyword evidence="5" id="KW-0460">Magnesium</keyword>
<dbReference type="InterPro" id="IPR051600">
    <property type="entry name" value="Beta-PGM-like"/>
</dbReference>
<evidence type="ECO:0000256" key="4">
    <source>
        <dbReference type="ARBA" id="ARBA00022723"/>
    </source>
</evidence>
<evidence type="ECO:0000256" key="1">
    <source>
        <dbReference type="ARBA" id="ARBA00001946"/>
    </source>
</evidence>
<dbReference type="GO" id="GO:0016787">
    <property type="term" value="F:hydrolase activity"/>
    <property type="evidence" value="ECO:0007669"/>
    <property type="project" value="UniProtKB-KW"/>
</dbReference>
<dbReference type="InterPro" id="IPR023198">
    <property type="entry name" value="PGP-like_dom2"/>
</dbReference>
<dbReference type="NCBIfam" id="TIGR02009">
    <property type="entry name" value="PGMB-YQAB-SF"/>
    <property type="match status" value="1"/>
</dbReference>
<evidence type="ECO:0000256" key="10">
    <source>
        <dbReference type="ARBA" id="ARBA00044991"/>
    </source>
</evidence>
<evidence type="ECO:0000256" key="8">
    <source>
        <dbReference type="ARBA" id="ARBA00044926"/>
    </source>
</evidence>
<comment type="cofactor">
    <cofactor evidence="1">
        <name>Mg(2+)</name>
        <dbReference type="ChEBI" id="CHEBI:18420"/>
    </cofactor>
</comment>
<evidence type="ECO:0000256" key="3">
    <source>
        <dbReference type="ARBA" id="ARBA00022553"/>
    </source>
</evidence>
<dbReference type="NCBIfam" id="TIGR01509">
    <property type="entry name" value="HAD-SF-IA-v3"/>
    <property type="match status" value="1"/>
</dbReference>
<accession>A0ABV0JH36</accession>
<keyword evidence="3" id="KW-0597">Phosphoprotein</keyword>
<keyword evidence="7" id="KW-0119">Carbohydrate metabolism</keyword>
<dbReference type="Gene3D" id="3.40.50.1000">
    <property type="entry name" value="HAD superfamily/HAD-like"/>
    <property type="match status" value="1"/>
</dbReference>
<dbReference type="SFLD" id="SFLDG01129">
    <property type="entry name" value="C1.5:_HAD__Beta-PGM__Phosphata"/>
    <property type="match status" value="1"/>
</dbReference>
<sequence length="250" mass="27119">MSQFNSSIALSQFDAVLFDLDGVITATAKVHADCWKRIFDGFLKQRAEETDEPFQPFDIQNDYKLYVDGKMRYVGVQSFLESRGIQLAYGEPSAPPGYDTVCALGNFKDVFFNEVLQAKGIEVYEGSLALIRHLSDRGFKLAVVSSSHHCKAVLKVAGIEHFFAAVVDGNLVDELHLAGKPAPDAFLLGAKQLGVEPKRTIVFEDAISGVQAGHDGGFGLVVGVDRKGDPEALQKNGADIVVQDLSELLG</sequence>
<name>A0ABV0JH36_9CYAN</name>